<reference evidence="3 4" key="1">
    <citation type="submission" date="2014-11" db="EMBL/GenBank/DDBJ databases">
        <authorList>
            <person name="Zhu J."/>
            <person name="Qi W."/>
            <person name="Song R."/>
        </authorList>
    </citation>
    <scope>NUCLEOTIDE SEQUENCE [LARGE SCALE GENOMIC DNA]</scope>
</reference>
<feature type="region of interest" description="Disordered" evidence="1">
    <location>
        <begin position="76"/>
        <end position="105"/>
    </location>
</feature>
<name>A0A0G4GWF1_VITBC</name>
<evidence type="ECO:0000313" key="4">
    <source>
        <dbReference type="Proteomes" id="UP000041254"/>
    </source>
</evidence>
<keyword evidence="2" id="KW-0812">Transmembrane</keyword>
<dbReference type="AlphaFoldDB" id="A0A0G4GWF1"/>
<dbReference type="Gene3D" id="2.120.10.30">
    <property type="entry name" value="TolB, C-terminal domain"/>
    <property type="match status" value="1"/>
</dbReference>
<proteinExistence type="predicted"/>
<evidence type="ECO:0008006" key="5">
    <source>
        <dbReference type="Google" id="ProtNLM"/>
    </source>
</evidence>
<dbReference type="EMBL" id="CDMY01000840">
    <property type="protein sequence ID" value="CEM35070.1"/>
    <property type="molecule type" value="Genomic_DNA"/>
</dbReference>
<dbReference type="SUPFAM" id="SSF63825">
    <property type="entry name" value="YWTD domain"/>
    <property type="match status" value="2"/>
</dbReference>
<organism evidence="3 4">
    <name type="scientific">Vitrella brassicaformis (strain CCMP3155)</name>
    <dbReference type="NCBI Taxonomy" id="1169540"/>
    <lineage>
        <taxon>Eukaryota</taxon>
        <taxon>Sar</taxon>
        <taxon>Alveolata</taxon>
        <taxon>Colpodellida</taxon>
        <taxon>Vitrellaceae</taxon>
        <taxon>Vitrella</taxon>
    </lineage>
</organism>
<accession>A0A0G4GWF1</accession>
<protein>
    <recommendedName>
        <fullName evidence="5">Strictosidine synthase conserved region domain-containing protein</fullName>
    </recommendedName>
</protein>
<keyword evidence="2" id="KW-0472">Membrane</keyword>
<dbReference type="PhylomeDB" id="A0A0G4GWF1"/>
<gene>
    <name evidence="3" type="ORF">Vbra_18836</name>
</gene>
<feature type="transmembrane region" description="Helical" evidence="2">
    <location>
        <begin position="26"/>
        <end position="45"/>
    </location>
</feature>
<sequence>MSSFMRSSSLARLLPSADQPVSPSRLIAAALISITLIAASVIAFLRPPLSRMQHMGNNDGPPVAASAASVRWQPSDGKPWELHQLNPPLSAEASSDNDNGNGIMRASRSRSNLTAAASFGSDSGHSELHSELISKKQWKGMRHVRPPGGCYSPPYLYVTFHGGSTGDEHNVVRYARDGCNLGTVLMTGPHKLRELRGMMLSDGHLLVAEAYRYDSKIVEYGPCQPESKGQREYVRVLTRRSAHNEGLWHPYGFAQWDGYLYVSNQNSHEVVRYDVETGLPGPVAPVLKEYESKLDPGTFVKFKAKKGRIRGVAFDKYGVLYVANKDLGVLLYNHQGALLGRLPVKKPISVFYCFDRDSVWIGSVKRHSLYEFSAQTHLLIQVISDPSLRHPAGMVSYGDSLYVIGQATNRLLEYSISSGKLRRTLVDKLPDDGERVILSPC</sequence>
<evidence type="ECO:0000313" key="3">
    <source>
        <dbReference type="EMBL" id="CEM35070.1"/>
    </source>
</evidence>
<evidence type="ECO:0000256" key="1">
    <source>
        <dbReference type="SAM" id="MobiDB-lite"/>
    </source>
</evidence>
<dbReference type="VEuPathDB" id="CryptoDB:Vbra_18836"/>
<dbReference type="Proteomes" id="UP000041254">
    <property type="component" value="Unassembled WGS sequence"/>
</dbReference>
<dbReference type="FunCoup" id="A0A0G4GWF1">
    <property type="interactions" value="2"/>
</dbReference>
<keyword evidence="4" id="KW-1185">Reference proteome</keyword>
<evidence type="ECO:0000256" key="2">
    <source>
        <dbReference type="SAM" id="Phobius"/>
    </source>
</evidence>
<dbReference type="InParanoid" id="A0A0G4GWF1"/>
<dbReference type="OrthoDB" id="407649at2759"/>
<dbReference type="InterPro" id="IPR011042">
    <property type="entry name" value="6-blade_b-propeller_TolB-like"/>
</dbReference>
<keyword evidence="2" id="KW-1133">Transmembrane helix</keyword>